<comment type="caution">
    <text evidence="8">Lacks conserved residue(s) required for the propagation of feature annotation.</text>
</comment>
<feature type="region of interest" description="Disordered" evidence="9">
    <location>
        <begin position="27"/>
        <end position="108"/>
    </location>
</feature>
<dbReference type="AlphaFoldDB" id="A0A834RDR1"/>
<feature type="domain" description="Anoctamin dimerisation" evidence="11">
    <location>
        <begin position="152"/>
        <end position="357"/>
    </location>
</feature>
<evidence type="ECO:0000313" key="12">
    <source>
        <dbReference type="EMBL" id="KAF7494793.1"/>
    </source>
</evidence>
<feature type="compositionally biased region" description="Low complexity" evidence="9">
    <location>
        <begin position="41"/>
        <end position="78"/>
    </location>
</feature>
<dbReference type="EnsemblMetazoa" id="SSS_2220s_mrna">
    <property type="protein sequence ID" value="KAF7494793.1"/>
    <property type="gene ID" value="SSS_2220"/>
</dbReference>
<dbReference type="Pfam" id="PF16178">
    <property type="entry name" value="Anoct_dimer"/>
    <property type="match status" value="1"/>
</dbReference>
<proteinExistence type="inferred from homology"/>
<keyword evidence="6 8" id="KW-0472">Membrane</keyword>
<dbReference type="GO" id="GO:0005886">
    <property type="term" value="C:plasma membrane"/>
    <property type="evidence" value="ECO:0007669"/>
    <property type="project" value="UniProtKB-SubCell"/>
</dbReference>
<feature type="transmembrane region" description="Helical" evidence="8">
    <location>
        <begin position="445"/>
        <end position="466"/>
    </location>
</feature>
<evidence type="ECO:0000256" key="1">
    <source>
        <dbReference type="ARBA" id="ARBA00004651"/>
    </source>
</evidence>
<dbReference type="PANTHER" id="PTHR12308:SF83">
    <property type="entry name" value="ANOCTAMIN"/>
    <property type="match status" value="1"/>
</dbReference>
<feature type="transmembrane region" description="Helical" evidence="8">
    <location>
        <begin position="578"/>
        <end position="601"/>
    </location>
</feature>
<evidence type="ECO:0000259" key="10">
    <source>
        <dbReference type="Pfam" id="PF04547"/>
    </source>
</evidence>
<name>A0A834RDR1_SARSC</name>
<dbReference type="Pfam" id="PF04547">
    <property type="entry name" value="Anoctamin"/>
    <property type="match status" value="1"/>
</dbReference>
<evidence type="ECO:0000256" key="3">
    <source>
        <dbReference type="ARBA" id="ARBA00022475"/>
    </source>
</evidence>
<keyword evidence="14" id="KW-1185">Reference proteome</keyword>
<dbReference type="InterPro" id="IPR007632">
    <property type="entry name" value="Anoctamin"/>
</dbReference>
<keyword evidence="3" id="KW-1003">Cell membrane</keyword>
<dbReference type="GO" id="GO:0046983">
    <property type="term" value="F:protein dimerization activity"/>
    <property type="evidence" value="ECO:0007669"/>
    <property type="project" value="InterPro"/>
</dbReference>
<feature type="transmembrane region" description="Helical" evidence="8">
    <location>
        <begin position="530"/>
        <end position="558"/>
    </location>
</feature>
<feature type="transmembrane region" description="Helical" evidence="8">
    <location>
        <begin position="633"/>
        <end position="650"/>
    </location>
</feature>
<dbReference type="EMBL" id="WVUK01000052">
    <property type="protein sequence ID" value="KAF7494793.1"/>
    <property type="molecule type" value="Genomic_DNA"/>
</dbReference>
<evidence type="ECO:0000313" key="13">
    <source>
        <dbReference type="EnsemblMetazoa" id="KAF7494793.1"/>
    </source>
</evidence>
<reference evidence="14" key="1">
    <citation type="journal article" date="2020" name="PLoS Negl. Trop. Dis.">
        <title>High-quality nuclear genome for Sarcoptes scabiei-A critical resource for a neglected parasite.</title>
        <authorList>
            <person name="Korhonen P.K."/>
            <person name="Gasser R.B."/>
            <person name="Ma G."/>
            <person name="Wang T."/>
            <person name="Stroehlein A.J."/>
            <person name="Young N.D."/>
            <person name="Ang C.S."/>
            <person name="Fernando D.D."/>
            <person name="Lu H.C."/>
            <person name="Taylor S."/>
            <person name="Reynolds S.L."/>
            <person name="Mofiz E."/>
            <person name="Najaraj S.H."/>
            <person name="Gowda H."/>
            <person name="Madugundu A."/>
            <person name="Renuse S."/>
            <person name="Holt D."/>
            <person name="Pandey A."/>
            <person name="Papenfuss A.T."/>
            <person name="Fischer K."/>
        </authorList>
    </citation>
    <scope>NUCLEOTIDE SEQUENCE [LARGE SCALE GENOMIC DNA]</scope>
</reference>
<dbReference type="OrthoDB" id="296386at2759"/>
<dbReference type="GO" id="GO:0005254">
    <property type="term" value="F:chloride channel activity"/>
    <property type="evidence" value="ECO:0007669"/>
    <property type="project" value="TreeGrafter"/>
</dbReference>
<sequence length="965" mass="111820">MNFDLKVLNDGNRRKTETIAVPVTISDIGSPVPRQSLETVIPSTPTITPSPSLSSSASSTARIVKQQFPQRQTSQPQQQPDPLPPTPSPRRAQRSQSQPTNIPKSNSFNGIEIDLDKIVRQLEEQSIYEDAIGHSNFVSPDEPYKDFITPLKRIDFVLVYVKSSTDDSDPLNHESLRRKFEANLQNEGFILHHVPSSVGNDIHYVHIYAPWSVLARYAEVMALRMPMKTIKTSLKYLFGEEMEQNQMFTTVFSKEKEYLFNIPEHDKEDFFTPSQRGEIIDYVLRRTRFKETNDFFSIGIHKLLSDRVYQAAYPLHDASKECQDDYRDADGFKQECSAIRCFLLKNWASLFCIFQSQQVDKIVDYFGIKIAMYYVWVGFYTLMLIPATIIGLLSFLYGVASLSGDQPTNDICHNNFTEPMCPICAKSCDFVPIAESCMPARASYIMGNVTTVIFAVFISIWATIYLEMWKRYSAKICFQWDLSDFSTIDEYPRPEYLCYLSKQKKTKTRINPVTRMEEPYISFVRGRLPYFIMSFSFVLLSVAVVLLIMVSIIVYRVSTYIALSTQHQYESEFLRKNIEWIVTSTAATINLILIMMLSILYKRLACWLTEMEMPRTQNEFDNSLTLKMYLFEFVNYYSSLFYIAFFKGMFSKSPPEGSLETGKLSKLIEPCPVGGCYFDLTIQLVIILLGKNLFSTALEYLYPYLCGVYNRYRYFSLSKKSLSKLETKKQLTKPIDSNQRLAQYEEDYLLESWDHSVLFYEYLELVLQFGFITLFVSAFPLAPFFALLNNIFEIRFDARKMLKNYKRPVAQRVKDIGVWYTILDSLGKLSVFTNAIIIAFCTDIIPRSMHYYENGNLKNYFVSTLSNYTIRATDEVPEANITNCFFQGFRNNSFYLYSEQHWYVLIAKIVFVIVFQNVVTGINSLLKVIIPDEPGSLRIRKRQHAFITNELIIRHELQSLQNKFE</sequence>
<evidence type="ECO:0000256" key="7">
    <source>
        <dbReference type="ARBA" id="ARBA00023180"/>
    </source>
</evidence>
<dbReference type="InterPro" id="IPR049452">
    <property type="entry name" value="Anoctamin_TM"/>
</dbReference>
<reference evidence="13" key="3">
    <citation type="submission" date="2022-06" db="UniProtKB">
        <authorList>
            <consortium name="EnsemblMetazoa"/>
        </authorList>
    </citation>
    <scope>IDENTIFICATION</scope>
</reference>
<evidence type="ECO:0000256" key="6">
    <source>
        <dbReference type="ARBA" id="ARBA00023136"/>
    </source>
</evidence>
<reference evidence="12" key="2">
    <citation type="submission" date="2020-01" db="EMBL/GenBank/DDBJ databases">
        <authorList>
            <person name="Korhonen P.K.K."/>
            <person name="Guangxu M.G."/>
            <person name="Wang T.W."/>
            <person name="Stroehlein A.J.S."/>
            <person name="Young N.D."/>
            <person name="Ang C.-S.A."/>
            <person name="Fernando D.W.F."/>
            <person name="Lu H.L."/>
            <person name="Taylor S.T."/>
            <person name="Ehtesham M.E.M."/>
            <person name="Najaraj S.H.N."/>
            <person name="Harsha G.H.G."/>
            <person name="Madugundu A.M."/>
            <person name="Renuse S.R."/>
            <person name="Holt D.H."/>
            <person name="Pandey A.P."/>
            <person name="Papenfuss A.P."/>
            <person name="Gasser R.B.G."/>
            <person name="Fischer K.F."/>
        </authorList>
    </citation>
    <scope>NUCLEOTIDE SEQUENCE</scope>
    <source>
        <strain evidence="12">SSS_KF_BRIS2020</strain>
    </source>
</reference>
<evidence type="ECO:0000256" key="5">
    <source>
        <dbReference type="ARBA" id="ARBA00022989"/>
    </source>
</evidence>
<feature type="domain" description="Anoctamin transmembrane" evidence="10">
    <location>
        <begin position="362"/>
        <end position="943"/>
    </location>
</feature>
<organism evidence="12">
    <name type="scientific">Sarcoptes scabiei</name>
    <name type="common">Itch mite</name>
    <name type="synonym">Acarus scabiei</name>
    <dbReference type="NCBI Taxonomy" id="52283"/>
    <lineage>
        <taxon>Eukaryota</taxon>
        <taxon>Metazoa</taxon>
        <taxon>Ecdysozoa</taxon>
        <taxon>Arthropoda</taxon>
        <taxon>Chelicerata</taxon>
        <taxon>Arachnida</taxon>
        <taxon>Acari</taxon>
        <taxon>Acariformes</taxon>
        <taxon>Sarcoptiformes</taxon>
        <taxon>Astigmata</taxon>
        <taxon>Psoroptidia</taxon>
        <taxon>Sarcoptoidea</taxon>
        <taxon>Sarcoptidae</taxon>
        <taxon>Sarcoptinae</taxon>
        <taxon>Sarcoptes</taxon>
    </lineage>
</organism>
<gene>
    <name evidence="12" type="ORF">SSS_2220</name>
</gene>
<comment type="subcellular location">
    <subcellularLocation>
        <location evidence="1">Cell membrane</location>
        <topology evidence="1">Multi-pass membrane protein</topology>
    </subcellularLocation>
    <subcellularLocation>
        <location evidence="8">Membrane</location>
        <topology evidence="8">Multi-pass membrane protein</topology>
    </subcellularLocation>
</comment>
<feature type="compositionally biased region" description="Pro residues" evidence="9">
    <location>
        <begin position="79"/>
        <end position="88"/>
    </location>
</feature>
<accession>A0A834RDR1</accession>
<dbReference type="Proteomes" id="UP000070412">
    <property type="component" value="Unassembled WGS sequence"/>
</dbReference>
<keyword evidence="5 8" id="KW-1133">Transmembrane helix</keyword>
<evidence type="ECO:0000256" key="2">
    <source>
        <dbReference type="ARBA" id="ARBA00009671"/>
    </source>
</evidence>
<protein>
    <recommendedName>
        <fullName evidence="8">Anoctamin</fullName>
    </recommendedName>
</protein>
<dbReference type="OMA" id="NYKRPVA"/>
<dbReference type="InterPro" id="IPR032394">
    <property type="entry name" value="Anoct_dimer"/>
</dbReference>
<keyword evidence="4 8" id="KW-0812">Transmembrane</keyword>
<evidence type="ECO:0000256" key="4">
    <source>
        <dbReference type="ARBA" id="ARBA00022692"/>
    </source>
</evidence>
<comment type="similarity">
    <text evidence="2 8">Belongs to the anoctamin family.</text>
</comment>
<evidence type="ECO:0000256" key="8">
    <source>
        <dbReference type="RuleBase" id="RU280814"/>
    </source>
</evidence>
<dbReference type="PANTHER" id="PTHR12308">
    <property type="entry name" value="ANOCTAMIN"/>
    <property type="match status" value="1"/>
</dbReference>
<evidence type="ECO:0000313" key="14">
    <source>
        <dbReference type="Proteomes" id="UP000070412"/>
    </source>
</evidence>
<evidence type="ECO:0000259" key="11">
    <source>
        <dbReference type="Pfam" id="PF16178"/>
    </source>
</evidence>
<feature type="transmembrane region" description="Helical" evidence="8">
    <location>
        <begin position="765"/>
        <end position="792"/>
    </location>
</feature>
<keyword evidence="7" id="KW-0325">Glycoprotein</keyword>
<evidence type="ECO:0000256" key="9">
    <source>
        <dbReference type="SAM" id="MobiDB-lite"/>
    </source>
</evidence>
<feature type="compositionally biased region" description="Polar residues" evidence="9">
    <location>
        <begin position="94"/>
        <end position="108"/>
    </location>
</feature>
<feature type="transmembrane region" description="Helical" evidence="8">
    <location>
        <begin position="371"/>
        <end position="397"/>
    </location>
</feature>